<evidence type="ECO:0000313" key="2">
    <source>
        <dbReference type="Proteomes" id="UP001060215"/>
    </source>
</evidence>
<gene>
    <name evidence="1" type="ORF">LOK49_LG07G03527</name>
</gene>
<dbReference type="EMBL" id="CM045764">
    <property type="protein sequence ID" value="KAI8009206.1"/>
    <property type="molecule type" value="Genomic_DNA"/>
</dbReference>
<accession>A0ACC0HBE1</accession>
<keyword evidence="2" id="KW-1185">Reference proteome</keyword>
<proteinExistence type="predicted"/>
<comment type="caution">
    <text evidence="1">The sequence shown here is derived from an EMBL/GenBank/DDBJ whole genome shotgun (WGS) entry which is preliminary data.</text>
</comment>
<name>A0ACC0HBE1_9ERIC</name>
<sequence length="96" mass="11476">MTVPELEDGTPSSRVRPMRPSRRKESPRSVMFRKEKDGKSKLVLCSANANGGCEKLRRKKMRTKKTRRFLGWVLMDMVERMKLALMNRKDQYWEWK</sequence>
<protein>
    <submittedName>
        <fullName evidence="1">Uncharacterized protein</fullName>
    </submittedName>
</protein>
<reference evidence="1 2" key="1">
    <citation type="journal article" date="2022" name="Plant J.">
        <title>Chromosome-level genome of Camellia lanceoleosa provides a valuable resource for understanding genome evolution and self-incompatibility.</title>
        <authorList>
            <person name="Gong W."/>
            <person name="Xiao S."/>
            <person name="Wang L."/>
            <person name="Liao Z."/>
            <person name="Chang Y."/>
            <person name="Mo W."/>
            <person name="Hu G."/>
            <person name="Li W."/>
            <person name="Zhao G."/>
            <person name="Zhu H."/>
            <person name="Hu X."/>
            <person name="Ji K."/>
            <person name="Xiang X."/>
            <person name="Song Q."/>
            <person name="Yuan D."/>
            <person name="Jin S."/>
            <person name="Zhang L."/>
        </authorList>
    </citation>
    <scope>NUCLEOTIDE SEQUENCE [LARGE SCALE GENOMIC DNA]</scope>
    <source>
        <strain evidence="1">SQ_2022a</strain>
    </source>
</reference>
<dbReference type="Proteomes" id="UP001060215">
    <property type="component" value="Chromosome 7"/>
</dbReference>
<evidence type="ECO:0000313" key="1">
    <source>
        <dbReference type="EMBL" id="KAI8009206.1"/>
    </source>
</evidence>
<organism evidence="1 2">
    <name type="scientific">Camellia lanceoleosa</name>
    <dbReference type="NCBI Taxonomy" id="1840588"/>
    <lineage>
        <taxon>Eukaryota</taxon>
        <taxon>Viridiplantae</taxon>
        <taxon>Streptophyta</taxon>
        <taxon>Embryophyta</taxon>
        <taxon>Tracheophyta</taxon>
        <taxon>Spermatophyta</taxon>
        <taxon>Magnoliopsida</taxon>
        <taxon>eudicotyledons</taxon>
        <taxon>Gunneridae</taxon>
        <taxon>Pentapetalae</taxon>
        <taxon>asterids</taxon>
        <taxon>Ericales</taxon>
        <taxon>Theaceae</taxon>
        <taxon>Camellia</taxon>
    </lineage>
</organism>